<reference evidence="3" key="1">
    <citation type="journal article" date="2014" name="Int. J. Syst. Evol. Microbiol.">
        <title>Complete genome of a new Firmicutes species belonging to the dominant human colonic microbiota ('Ruminococcus bicirculans') reveals two chromosomes and a selective capacity to utilize plant glucans.</title>
        <authorList>
            <consortium name="NISC Comparative Sequencing Program"/>
            <person name="Wegmann U."/>
            <person name="Louis P."/>
            <person name="Goesmann A."/>
            <person name="Henrissat B."/>
            <person name="Duncan S.H."/>
            <person name="Flint H.J."/>
        </authorList>
    </citation>
    <scope>NUCLEOTIDE SEQUENCE</scope>
    <source>
        <strain evidence="3">JCM 17590</strain>
    </source>
</reference>
<reference evidence="3" key="2">
    <citation type="submission" date="2023-12" db="EMBL/GenBank/DDBJ databases">
        <authorList>
            <person name="Sun Q."/>
            <person name="Inoue M."/>
        </authorList>
    </citation>
    <scope>NUCLEOTIDE SEQUENCE</scope>
    <source>
        <strain evidence="3">JCM 17590</strain>
    </source>
</reference>
<feature type="domain" description="Pyridoxamine 5'-phosphate oxidase N-terminal" evidence="2">
    <location>
        <begin position="47"/>
        <end position="133"/>
    </location>
</feature>
<evidence type="ECO:0000313" key="4">
    <source>
        <dbReference type="Proteomes" id="UP001415169"/>
    </source>
</evidence>
<keyword evidence="4" id="KW-1185">Reference proteome</keyword>
<dbReference type="Proteomes" id="UP001415169">
    <property type="component" value="Unassembled WGS sequence"/>
</dbReference>
<keyword evidence="1" id="KW-0560">Oxidoreductase</keyword>
<comment type="caution">
    <text evidence="3">The sequence shown here is derived from an EMBL/GenBank/DDBJ whole genome shotgun (WGS) entry which is preliminary data.</text>
</comment>
<dbReference type="RefSeq" id="WP_344791043.1">
    <property type="nucleotide sequence ID" value="NZ_BAABBV010000001.1"/>
</dbReference>
<dbReference type="PANTHER" id="PTHR35176">
    <property type="entry name" value="HEME OXYGENASE HI_0854-RELATED"/>
    <property type="match status" value="1"/>
</dbReference>
<protein>
    <recommendedName>
        <fullName evidence="2">Pyridoxamine 5'-phosphate oxidase N-terminal domain-containing protein</fullName>
    </recommendedName>
</protein>
<dbReference type="Pfam" id="PF01243">
    <property type="entry name" value="PNPOx_N"/>
    <property type="match status" value="1"/>
</dbReference>
<name>A0ABP7ZJ10_9MICO</name>
<evidence type="ECO:0000259" key="2">
    <source>
        <dbReference type="Pfam" id="PF01243"/>
    </source>
</evidence>
<evidence type="ECO:0000256" key="1">
    <source>
        <dbReference type="ARBA" id="ARBA00023002"/>
    </source>
</evidence>
<accession>A0ABP7ZJ10</accession>
<proteinExistence type="predicted"/>
<dbReference type="InterPro" id="IPR052019">
    <property type="entry name" value="F420H2_bilvrd_red/Heme_oxyg"/>
</dbReference>
<gene>
    <name evidence="3" type="ORF">GCM10022286_14080</name>
</gene>
<sequence length="175" mass="19221">MLETPDEVAALQTLLDRSIASAGPHLREIFTDDVLMSASEVIERMPGMQLLTVATVSRDGRPIAGAVDGYLLHGELWFSSGAKAVRTAQLRRNPAVSATWLPDETTQLIVHGEVEIMPFGDARAAPMRQAMIDHYVPIEGPEWARFIDELVDDGSVAFRIAARKAFAYHRARAVP</sequence>
<organism evidence="3 4">
    <name type="scientific">Gryllotalpicola daejeonensis</name>
    <dbReference type="NCBI Taxonomy" id="993087"/>
    <lineage>
        <taxon>Bacteria</taxon>
        <taxon>Bacillati</taxon>
        <taxon>Actinomycetota</taxon>
        <taxon>Actinomycetes</taxon>
        <taxon>Micrococcales</taxon>
        <taxon>Microbacteriaceae</taxon>
        <taxon>Gryllotalpicola</taxon>
    </lineage>
</organism>
<evidence type="ECO:0000313" key="3">
    <source>
        <dbReference type="EMBL" id="GAA4159524.1"/>
    </source>
</evidence>
<dbReference type="PANTHER" id="PTHR35176:SF6">
    <property type="entry name" value="HEME OXYGENASE HI_0854-RELATED"/>
    <property type="match status" value="1"/>
</dbReference>
<dbReference type="Gene3D" id="2.30.110.10">
    <property type="entry name" value="Electron Transport, Fmn-binding Protein, Chain A"/>
    <property type="match status" value="1"/>
</dbReference>
<dbReference type="InterPro" id="IPR011576">
    <property type="entry name" value="Pyridox_Oxase_N"/>
</dbReference>
<dbReference type="EMBL" id="BAABBV010000001">
    <property type="protein sequence ID" value="GAA4159524.1"/>
    <property type="molecule type" value="Genomic_DNA"/>
</dbReference>
<dbReference type="SUPFAM" id="SSF50475">
    <property type="entry name" value="FMN-binding split barrel"/>
    <property type="match status" value="1"/>
</dbReference>
<dbReference type="InterPro" id="IPR012349">
    <property type="entry name" value="Split_barrel_FMN-bd"/>
</dbReference>